<dbReference type="Proteomes" id="UP000007013">
    <property type="component" value="Chromosome"/>
</dbReference>
<reference evidence="1 2" key="1">
    <citation type="journal article" date="2011" name="J. Bacteriol.">
        <title>Genome sequence of the verrucomicrobium Opitutus terrae PB90-1, an abundant inhabitant of rice paddy soil ecosystems.</title>
        <authorList>
            <person name="van Passel M.W."/>
            <person name="Kant R."/>
            <person name="Palva A."/>
            <person name="Copeland A."/>
            <person name="Lucas S."/>
            <person name="Lapidus A."/>
            <person name="Glavina del Rio T."/>
            <person name="Pitluck S."/>
            <person name="Goltsman E."/>
            <person name="Clum A."/>
            <person name="Sun H."/>
            <person name="Schmutz J."/>
            <person name="Larimer F.W."/>
            <person name="Land M.L."/>
            <person name="Hauser L."/>
            <person name="Kyrpides N."/>
            <person name="Mikhailova N."/>
            <person name="Richardson P.P."/>
            <person name="Janssen P.H."/>
            <person name="de Vos W.M."/>
            <person name="Smidt H."/>
        </authorList>
    </citation>
    <scope>NUCLEOTIDE SEQUENCE [LARGE SCALE GENOMIC DNA]</scope>
    <source>
        <strain evidence="2">DSM 11246 / JCM 15787 / PB90-1</strain>
    </source>
</reference>
<organism evidence="1 2">
    <name type="scientific">Opitutus terrae (strain DSM 11246 / JCM 15787 / PB90-1)</name>
    <dbReference type="NCBI Taxonomy" id="452637"/>
    <lineage>
        <taxon>Bacteria</taxon>
        <taxon>Pseudomonadati</taxon>
        <taxon>Verrucomicrobiota</taxon>
        <taxon>Opitutia</taxon>
        <taxon>Opitutales</taxon>
        <taxon>Opitutaceae</taxon>
        <taxon>Opitutus</taxon>
    </lineage>
</organism>
<accession>B1ZMK8</accession>
<sequence length="109" mass="12337">MKTKLLFLCSRNQWRSPTAEALLRGHARYEARSAGTENRARIKLTAGHVGWADMIFCIEKKHAARVRERFAGELGSKPLIVLRVSDDYRFMDAALVALLRSELSGHLDL</sequence>
<protein>
    <submittedName>
        <fullName evidence="1">Low molecular weight phosphotyrosine protein phosphatase</fullName>
    </submittedName>
</protein>
<dbReference type="RefSeq" id="WP_012373891.1">
    <property type="nucleotide sequence ID" value="NC_010571.1"/>
</dbReference>
<dbReference type="PIRSF" id="PIRSF029416">
    <property type="entry name" value="UCP029416_PTP"/>
    <property type="match status" value="1"/>
</dbReference>
<dbReference type="HOGENOM" id="CLU_144002_0_0_0"/>
<evidence type="ECO:0000313" key="1">
    <source>
        <dbReference type="EMBL" id="ACB74353.1"/>
    </source>
</evidence>
<dbReference type="InterPro" id="IPR016919">
    <property type="entry name" value="UCP029416_PTP"/>
</dbReference>
<dbReference type="AlphaFoldDB" id="B1ZMK8"/>
<keyword evidence="2" id="KW-1185">Reference proteome</keyword>
<dbReference type="Gene3D" id="3.40.50.2300">
    <property type="match status" value="1"/>
</dbReference>
<dbReference type="InterPro" id="IPR036196">
    <property type="entry name" value="Ptyr_pPase_sf"/>
</dbReference>
<dbReference type="EMBL" id="CP001032">
    <property type="protein sequence ID" value="ACB74353.1"/>
    <property type="molecule type" value="Genomic_DNA"/>
</dbReference>
<name>B1ZMK8_OPITP</name>
<proteinExistence type="predicted"/>
<evidence type="ECO:0000313" key="2">
    <source>
        <dbReference type="Proteomes" id="UP000007013"/>
    </source>
</evidence>
<gene>
    <name evidence="1" type="ordered locus">Oter_1065</name>
</gene>
<dbReference type="OrthoDB" id="7210484at2"/>
<dbReference type="STRING" id="452637.Oter_1065"/>
<dbReference type="SUPFAM" id="SSF52788">
    <property type="entry name" value="Phosphotyrosine protein phosphatases I"/>
    <property type="match status" value="1"/>
</dbReference>
<dbReference type="KEGG" id="ote:Oter_1065"/>
<dbReference type="eggNOG" id="COG4551">
    <property type="taxonomic scope" value="Bacteria"/>
</dbReference>